<dbReference type="Pfam" id="PF03190">
    <property type="entry name" value="Thioredox_DsbH"/>
    <property type="match status" value="1"/>
</dbReference>
<dbReference type="InterPro" id="IPR004879">
    <property type="entry name" value="Ssp411-like_TRX"/>
</dbReference>
<sequence>MMQIENALAKENSPYLQMHAHNPVHWFPWGKDALTKARNENKLLVISIGYAACHWCHVMEKESFSDQEVASVMNGHFVSIKIDREERPDLDQVFMDVAHLTTGKGGWPLNIIALPNGQPFFAGTYFQKRQWMNLLREVKKLHDNDPLRLKDLSMQIKAGIERMDFVGLVKDSALFTKEVMEKAIEGWMQNVDFVWGGSKGAPKFPMPVEYHFLFSYLQKQDNPVVLDYVDTSLTRMAQGGIYDHLGGGFARYSVDEYWKVPHFEKMLYDQGQLVEVYSIAHMVTGNPLYKRVVKETIAFVKRELQSEEGGFFASLDADSEGREGKFYVWTYQEIRDVLAGDADLFCDVFNITEQGNWECGNNILFQSSAMGDIAVRSGLESEELEEKISKCKDLLFERRQCRKRPLLDNKILTSWNAIMIKGLVMAYKATGEEEYLSDAIKTSEFIKDTAFRDDGGLWRSLKGEKGVINGFLDDYALLIDAWIELYMASFEEKWIELAHTLCEYVSAHFFNDDNQLFYYTSVKDDPLLVRKSETSDNVIPASNSVMAINLYRLSKYYLNKEAYHTSCQMLKNLSGRIDEHGKYYANWQRLKLFFIYENFELVLSGNSKDKEHKDILKRFDPFVFIASGDHTIPIAKGKDSDEVVFHLCKNNCCHLPMSSYKEVLQKLKEL</sequence>
<dbReference type="PIRSF" id="PIRSF006402">
    <property type="entry name" value="UCP006402_thioredoxin"/>
    <property type="match status" value="1"/>
</dbReference>
<organism evidence="2 3">
    <name type="scientific">Plebeiibacterium marinum</name>
    <dbReference type="NCBI Taxonomy" id="2992111"/>
    <lineage>
        <taxon>Bacteria</taxon>
        <taxon>Pseudomonadati</taxon>
        <taxon>Bacteroidota</taxon>
        <taxon>Bacteroidia</taxon>
        <taxon>Marinilabiliales</taxon>
        <taxon>Marinilabiliaceae</taxon>
        <taxon>Plebeiibacterium</taxon>
    </lineage>
</organism>
<dbReference type="SUPFAM" id="SSF48208">
    <property type="entry name" value="Six-hairpin glycosidases"/>
    <property type="match status" value="1"/>
</dbReference>
<evidence type="ECO:0000313" key="3">
    <source>
        <dbReference type="Proteomes" id="UP001207408"/>
    </source>
</evidence>
<protein>
    <submittedName>
        <fullName evidence="2">Thioredoxin domain-containing protein</fullName>
    </submittedName>
</protein>
<keyword evidence="3" id="KW-1185">Reference proteome</keyword>
<gene>
    <name evidence="2" type="ORF">OM074_17590</name>
</gene>
<dbReference type="RefSeq" id="WP_301201857.1">
    <property type="nucleotide sequence ID" value="NZ_JAPDPI010000047.1"/>
</dbReference>
<dbReference type="InterPro" id="IPR024705">
    <property type="entry name" value="Ssp411"/>
</dbReference>
<dbReference type="InterPro" id="IPR036249">
    <property type="entry name" value="Thioredoxin-like_sf"/>
</dbReference>
<dbReference type="PANTHER" id="PTHR42899:SF1">
    <property type="entry name" value="SPERMATOGENESIS-ASSOCIATED PROTEIN 20"/>
    <property type="match status" value="1"/>
</dbReference>
<dbReference type="Proteomes" id="UP001207408">
    <property type="component" value="Unassembled WGS sequence"/>
</dbReference>
<proteinExistence type="predicted"/>
<dbReference type="CDD" id="cd02955">
    <property type="entry name" value="SSP411"/>
    <property type="match status" value="1"/>
</dbReference>
<reference evidence="2" key="1">
    <citation type="submission" date="2022-10" db="EMBL/GenBank/DDBJ databases">
        <authorList>
            <person name="Yu W.X."/>
        </authorList>
    </citation>
    <scope>NUCLEOTIDE SEQUENCE</scope>
    <source>
        <strain evidence="2">D04</strain>
    </source>
</reference>
<dbReference type="GO" id="GO:0005975">
    <property type="term" value="P:carbohydrate metabolic process"/>
    <property type="evidence" value="ECO:0007669"/>
    <property type="project" value="InterPro"/>
</dbReference>
<dbReference type="InterPro" id="IPR008928">
    <property type="entry name" value="6-hairpin_glycosidase_sf"/>
</dbReference>
<evidence type="ECO:0000313" key="2">
    <source>
        <dbReference type="EMBL" id="MCW3807449.1"/>
    </source>
</evidence>
<dbReference type="SUPFAM" id="SSF52833">
    <property type="entry name" value="Thioredoxin-like"/>
    <property type="match status" value="1"/>
</dbReference>
<accession>A0AAE3MH22</accession>
<dbReference type="EMBL" id="JAPDPI010000047">
    <property type="protein sequence ID" value="MCW3807449.1"/>
    <property type="molecule type" value="Genomic_DNA"/>
</dbReference>
<feature type="domain" description="Spermatogenesis-associated protein 20-like TRX" evidence="1">
    <location>
        <begin position="6"/>
        <end position="155"/>
    </location>
</feature>
<dbReference type="AlphaFoldDB" id="A0AAE3MH22"/>
<comment type="caution">
    <text evidence="2">The sequence shown here is derived from an EMBL/GenBank/DDBJ whole genome shotgun (WGS) entry which is preliminary data.</text>
</comment>
<dbReference type="PANTHER" id="PTHR42899">
    <property type="entry name" value="SPERMATOGENESIS-ASSOCIATED PROTEIN 20"/>
    <property type="match status" value="1"/>
</dbReference>
<name>A0AAE3MH22_9BACT</name>
<dbReference type="Gene3D" id="3.40.30.10">
    <property type="entry name" value="Glutaredoxin"/>
    <property type="match status" value="1"/>
</dbReference>
<evidence type="ECO:0000259" key="1">
    <source>
        <dbReference type="Pfam" id="PF03190"/>
    </source>
</evidence>
<dbReference type="Gene3D" id="1.50.10.20">
    <property type="match status" value="1"/>
</dbReference>